<dbReference type="EMBL" id="JAUEDM010000001">
    <property type="protein sequence ID" value="KAK3330436.1"/>
    <property type="molecule type" value="Genomic_DNA"/>
</dbReference>
<dbReference type="AlphaFoldDB" id="A0AAE0MFA4"/>
<reference evidence="1" key="2">
    <citation type="submission" date="2023-06" db="EMBL/GenBank/DDBJ databases">
        <authorList>
            <consortium name="Lawrence Berkeley National Laboratory"/>
            <person name="Haridas S."/>
            <person name="Hensen N."/>
            <person name="Bonometti L."/>
            <person name="Westerberg I."/>
            <person name="Brannstrom I.O."/>
            <person name="Guillou S."/>
            <person name="Cros-Aarteil S."/>
            <person name="Calhoun S."/>
            <person name="Kuo A."/>
            <person name="Mondo S."/>
            <person name="Pangilinan J."/>
            <person name="Riley R."/>
            <person name="Labutti K."/>
            <person name="Andreopoulos B."/>
            <person name="Lipzen A."/>
            <person name="Chen C."/>
            <person name="Yanf M."/>
            <person name="Daum C."/>
            <person name="Ng V."/>
            <person name="Clum A."/>
            <person name="Steindorff A."/>
            <person name="Ohm R."/>
            <person name="Martin F."/>
            <person name="Silar P."/>
            <person name="Natvig D."/>
            <person name="Lalanne C."/>
            <person name="Gautier V."/>
            <person name="Ament-Velasquez S.L."/>
            <person name="Kruys A."/>
            <person name="Hutchinson M.I."/>
            <person name="Powell A.J."/>
            <person name="Barry K."/>
            <person name="Miller A.N."/>
            <person name="Grigoriev I.V."/>
            <person name="Debuchy R."/>
            <person name="Gladieux P."/>
            <person name="Thoren M.H."/>
            <person name="Johannesson H."/>
        </authorList>
    </citation>
    <scope>NUCLEOTIDE SEQUENCE</scope>
    <source>
        <strain evidence="1">CBS 118394</strain>
    </source>
</reference>
<organism evidence="1 2">
    <name type="scientific">Apodospora peruviana</name>
    <dbReference type="NCBI Taxonomy" id="516989"/>
    <lineage>
        <taxon>Eukaryota</taxon>
        <taxon>Fungi</taxon>
        <taxon>Dikarya</taxon>
        <taxon>Ascomycota</taxon>
        <taxon>Pezizomycotina</taxon>
        <taxon>Sordariomycetes</taxon>
        <taxon>Sordariomycetidae</taxon>
        <taxon>Sordariales</taxon>
        <taxon>Lasiosphaeriaceae</taxon>
        <taxon>Apodospora</taxon>
    </lineage>
</organism>
<comment type="caution">
    <text evidence="1">The sequence shown here is derived from an EMBL/GenBank/DDBJ whole genome shotgun (WGS) entry which is preliminary data.</text>
</comment>
<reference evidence="1" key="1">
    <citation type="journal article" date="2023" name="Mol. Phylogenet. Evol.">
        <title>Genome-scale phylogeny and comparative genomics of the fungal order Sordariales.</title>
        <authorList>
            <person name="Hensen N."/>
            <person name="Bonometti L."/>
            <person name="Westerberg I."/>
            <person name="Brannstrom I.O."/>
            <person name="Guillou S."/>
            <person name="Cros-Aarteil S."/>
            <person name="Calhoun S."/>
            <person name="Haridas S."/>
            <person name="Kuo A."/>
            <person name="Mondo S."/>
            <person name="Pangilinan J."/>
            <person name="Riley R."/>
            <person name="LaButti K."/>
            <person name="Andreopoulos B."/>
            <person name="Lipzen A."/>
            <person name="Chen C."/>
            <person name="Yan M."/>
            <person name="Daum C."/>
            <person name="Ng V."/>
            <person name="Clum A."/>
            <person name="Steindorff A."/>
            <person name="Ohm R.A."/>
            <person name="Martin F."/>
            <person name="Silar P."/>
            <person name="Natvig D.O."/>
            <person name="Lalanne C."/>
            <person name="Gautier V."/>
            <person name="Ament-Velasquez S.L."/>
            <person name="Kruys A."/>
            <person name="Hutchinson M.I."/>
            <person name="Powell A.J."/>
            <person name="Barry K."/>
            <person name="Miller A.N."/>
            <person name="Grigoriev I.V."/>
            <person name="Debuchy R."/>
            <person name="Gladieux P."/>
            <person name="Hiltunen Thoren M."/>
            <person name="Johannesson H."/>
        </authorList>
    </citation>
    <scope>NUCLEOTIDE SEQUENCE</scope>
    <source>
        <strain evidence="1">CBS 118394</strain>
    </source>
</reference>
<proteinExistence type="predicted"/>
<evidence type="ECO:0000313" key="2">
    <source>
        <dbReference type="Proteomes" id="UP001283341"/>
    </source>
</evidence>
<accession>A0AAE0MFA4</accession>
<gene>
    <name evidence="1" type="ORF">B0H66DRAFT_62045</name>
</gene>
<keyword evidence="2" id="KW-1185">Reference proteome</keyword>
<name>A0AAE0MFA4_9PEZI</name>
<dbReference type="Proteomes" id="UP001283341">
    <property type="component" value="Unassembled WGS sequence"/>
</dbReference>
<evidence type="ECO:0000313" key="1">
    <source>
        <dbReference type="EMBL" id="KAK3330436.1"/>
    </source>
</evidence>
<protein>
    <submittedName>
        <fullName evidence="1">Uncharacterized protein</fullName>
    </submittedName>
</protein>
<sequence length="352" mass="39843">MLYLTPYTALLLIEHVDDVETLTNLMCTCKEMCALCRKYEHHITKTIVNSRMGSDGHLLPLTGTVLSTYTYEREVMEPYSFSLLRELDMRRHRVDLLFKDGGAIMRAITNDMNNKLSMLWRLELDKAAILVQKLKGACMLVDRLSDCVADVQHLDMISAAANPNNNNDENTETDDPDTARALREKRNNKITRKSQWAQRRFLQSLAPIELAYLHALELHVGHAYIFESGGKIFDNDEATSVTAVQEVFLRQGSLALQAWFLAGDVAAKHQQRKSLTRHFIMTLEAMMEELRRYENGQALAVGSEDVDDEGGHAGVLPGLQQIIVSEFVRKVGSTTDRAWIKMNRMILADIGD</sequence>